<keyword evidence="2" id="KW-1185">Reference proteome</keyword>
<reference evidence="2" key="1">
    <citation type="submission" date="2016-10" db="EMBL/GenBank/DDBJ databases">
        <authorList>
            <person name="Varghese N."/>
            <person name="Submissions S."/>
        </authorList>
    </citation>
    <scope>NUCLEOTIDE SEQUENCE [LARGE SCALE GENOMIC DNA]</scope>
    <source>
        <strain evidence="2">DSM 44437</strain>
    </source>
</reference>
<dbReference type="Proteomes" id="UP000199503">
    <property type="component" value="Unassembled WGS sequence"/>
</dbReference>
<gene>
    <name evidence="1" type="ORF">SAMN04488000_111239</name>
</gene>
<name>A0A1H9RQD4_9PSEU</name>
<protein>
    <submittedName>
        <fullName evidence="1">Uncharacterized protein</fullName>
    </submittedName>
</protein>
<accession>A0A1H9RQD4</accession>
<dbReference type="RefSeq" id="WP_177229911.1">
    <property type="nucleotide sequence ID" value="NZ_FOFV01000011.1"/>
</dbReference>
<organism evidence="1 2">
    <name type="scientific">Lentzea albida</name>
    <dbReference type="NCBI Taxonomy" id="65499"/>
    <lineage>
        <taxon>Bacteria</taxon>
        <taxon>Bacillati</taxon>
        <taxon>Actinomycetota</taxon>
        <taxon>Actinomycetes</taxon>
        <taxon>Pseudonocardiales</taxon>
        <taxon>Pseudonocardiaceae</taxon>
        <taxon>Lentzea</taxon>
    </lineage>
</organism>
<dbReference type="STRING" id="65499.SAMN04488000_111239"/>
<sequence>MPFRAAEHAAGVVPATFGPEGLVVLSPADAARLKADFVASGGPEDGDVVLWGGPVLPVEVAEYEAAGVTWMLTDGGARGWEELRAFVAAGPPRCGA</sequence>
<proteinExistence type="predicted"/>
<evidence type="ECO:0000313" key="2">
    <source>
        <dbReference type="Proteomes" id="UP000199503"/>
    </source>
</evidence>
<dbReference type="EMBL" id="FOFV01000011">
    <property type="protein sequence ID" value="SER75020.1"/>
    <property type="molecule type" value="Genomic_DNA"/>
</dbReference>
<evidence type="ECO:0000313" key="1">
    <source>
        <dbReference type="EMBL" id="SER75020.1"/>
    </source>
</evidence>
<dbReference type="AlphaFoldDB" id="A0A1H9RQD4"/>